<dbReference type="InterPro" id="IPR036291">
    <property type="entry name" value="NAD(P)-bd_dom_sf"/>
</dbReference>
<keyword evidence="1 6" id="KW-0963">Cytoplasm</keyword>
<feature type="DNA-binding region" description="H-T-H motif" evidence="6">
    <location>
        <begin position="14"/>
        <end position="53"/>
    </location>
</feature>
<dbReference type="SMART" id="SM00881">
    <property type="entry name" value="CoA_binding"/>
    <property type="match status" value="1"/>
</dbReference>
<evidence type="ECO:0000256" key="1">
    <source>
        <dbReference type="ARBA" id="ARBA00022490"/>
    </source>
</evidence>
<feature type="domain" description="CoA-binding" evidence="7">
    <location>
        <begin position="77"/>
        <end position="178"/>
    </location>
</feature>
<comment type="subcellular location">
    <subcellularLocation>
        <location evidence="6">Cytoplasm</location>
    </subcellularLocation>
</comment>
<feature type="binding site" evidence="6">
    <location>
        <begin position="88"/>
        <end position="93"/>
    </location>
    <ligand>
        <name>NAD(+)</name>
        <dbReference type="ChEBI" id="CHEBI:57540"/>
    </ligand>
</feature>
<comment type="subunit">
    <text evidence="6">Homodimer.</text>
</comment>
<dbReference type="Gene3D" id="1.10.10.10">
    <property type="entry name" value="Winged helix-like DNA-binding domain superfamily/Winged helix DNA-binding domain"/>
    <property type="match status" value="1"/>
</dbReference>
<keyword evidence="9" id="KW-1185">Reference proteome</keyword>
<sequence>MTPLPQAAVARMPVYLRVLSQLAAAGASRVSSAQLADSSGVSADVLRRDLSGLGHLGQRGVGYPVEVLRQAISQALGLNQDQSVVLVGAGHLGTALAGYTGFAERGLRICAVVDADPALAGTACGPLSVQPLDDLTTVVEDSGARLAILAVPAAAAQKVADLLVRAGVQGILNFAAVEVSVPPGVSVRAVDLSAELQLLAFRNGTAG</sequence>
<organism evidence="8 9">
    <name type="scientific">Micrococcus terreus</name>
    <dbReference type="NCBI Taxonomy" id="574650"/>
    <lineage>
        <taxon>Bacteria</taxon>
        <taxon>Bacillati</taxon>
        <taxon>Actinomycetota</taxon>
        <taxon>Actinomycetes</taxon>
        <taxon>Micrococcales</taxon>
        <taxon>Micrococcaceae</taxon>
        <taxon>Micrococcus</taxon>
    </lineage>
</organism>
<accession>A0A1I7MDH1</accession>
<dbReference type="InterPro" id="IPR036390">
    <property type="entry name" value="WH_DNA-bd_sf"/>
</dbReference>
<dbReference type="SUPFAM" id="SSF46785">
    <property type="entry name" value="Winged helix' DNA-binding domain"/>
    <property type="match status" value="1"/>
</dbReference>
<evidence type="ECO:0000256" key="3">
    <source>
        <dbReference type="ARBA" id="ARBA00023015"/>
    </source>
</evidence>
<evidence type="ECO:0000256" key="2">
    <source>
        <dbReference type="ARBA" id="ARBA00022491"/>
    </source>
</evidence>
<dbReference type="InterPro" id="IPR003781">
    <property type="entry name" value="CoA-bd"/>
</dbReference>
<dbReference type="EMBL" id="FPCG01000001">
    <property type="protein sequence ID" value="SFV19992.1"/>
    <property type="molecule type" value="Genomic_DNA"/>
</dbReference>
<evidence type="ECO:0000256" key="5">
    <source>
        <dbReference type="ARBA" id="ARBA00023163"/>
    </source>
</evidence>
<dbReference type="Proteomes" id="UP000198881">
    <property type="component" value="Unassembled WGS sequence"/>
</dbReference>
<dbReference type="Pfam" id="PF02629">
    <property type="entry name" value="CoA_binding"/>
    <property type="match status" value="1"/>
</dbReference>
<comment type="function">
    <text evidence="6">Modulates transcription in response to changes in cellular NADH/NAD(+) redox state.</text>
</comment>
<dbReference type="NCBIfam" id="NF003995">
    <property type="entry name" value="PRK05472.2-4"/>
    <property type="match status" value="1"/>
</dbReference>
<keyword evidence="6" id="KW-0520">NAD</keyword>
<proteinExistence type="inferred from homology"/>
<keyword evidence="4 6" id="KW-0238">DNA-binding</keyword>
<dbReference type="GO" id="GO:0051775">
    <property type="term" value="P:response to redox state"/>
    <property type="evidence" value="ECO:0007669"/>
    <property type="project" value="InterPro"/>
</dbReference>
<dbReference type="NCBIfam" id="NF003994">
    <property type="entry name" value="PRK05472.2-3"/>
    <property type="match status" value="1"/>
</dbReference>
<dbReference type="STRING" id="574650.SAMN04487966_1015"/>
<dbReference type="NCBIfam" id="NF003989">
    <property type="entry name" value="PRK05472.1-3"/>
    <property type="match status" value="1"/>
</dbReference>
<dbReference type="PANTHER" id="PTHR35786">
    <property type="entry name" value="REDOX-SENSING TRANSCRIPTIONAL REPRESSOR REX"/>
    <property type="match status" value="1"/>
</dbReference>
<gene>
    <name evidence="6" type="primary">rex</name>
    <name evidence="8" type="ORF">SAMN04487966_1015</name>
</gene>
<dbReference type="GO" id="GO:0005737">
    <property type="term" value="C:cytoplasm"/>
    <property type="evidence" value="ECO:0007669"/>
    <property type="project" value="UniProtKB-SubCell"/>
</dbReference>
<keyword evidence="3 6" id="KW-0805">Transcription regulation</keyword>
<dbReference type="InterPro" id="IPR036388">
    <property type="entry name" value="WH-like_DNA-bd_sf"/>
</dbReference>
<evidence type="ECO:0000256" key="6">
    <source>
        <dbReference type="HAMAP-Rule" id="MF_01131"/>
    </source>
</evidence>
<dbReference type="PANTHER" id="PTHR35786:SF1">
    <property type="entry name" value="REDOX-SENSING TRANSCRIPTIONAL REPRESSOR REX 1"/>
    <property type="match status" value="1"/>
</dbReference>
<evidence type="ECO:0000259" key="7">
    <source>
        <dbReference type="SMART" id="SM00881"/>
    </source>
</evidence>
<dbReference type="AlphaFoldDB" id="A0A1I7MDH1"/>
<dbReference type="GO" id="GO:0003677">
    <property type="term" value="F:DNA binding"/>
    <property type="evidence" value="ECO:0007669"/>
    <property type="project" value="UniProtKB-UniRule"/>
</dbReference>
<dbReference type="Gene3D" id="3.40.50.720">
    <property type="entry name" value="NAD(P)-binding Rossmann-like Domain"/>
    <property type="match status" value="1"/>
</dbReference>
<dbReference type="SUPFAM" id="SSF51735">
    <property type="entry name" value="NAD(P)-binding Rossmann-fold domains"/>
    <property type="match status" value="1"/>
</dbReference>
<dbReference type="Pfam" id="PF06971">
    <property type="entry name" value="Put_DNA-bind_N"/>
    <property type="match status" value="1"/>
</dbReference>
<evidence type="ECO:0000313" key="8">
    <source>
        <dbReference type="EMBL" id="SFV19992.1"/>
    </source>
</evidence>
<dbReference type="NCBIfam" id="NF003992">
    <property type="entry name" value="PRK05472.2-1"/>
    <property type="match status" value="1"/>
</dbReference>
<comment type="similarity">
    <text evidence="6">Belongs to the transcriptional regulatory Rex family.</text>
</comment>
<protein>
    <recommendedName>
        <fullName evidence="6">Redox-sensing transcriptional repressor Rex</fullName>
    </recommendedName>
</protein>
<keyword evidence="5 6" id="KW-0804">Transcription</keyword>
<dbReference type="GO" id="GO:0003700">
    <property type="term" value="F:DNA-binding transcription factor activity"/>
    <property type="evidence" value="ECO:0007669"/>
    <property type="project" value="UniProtKB-UniRule"/>
</dbReference>
<evidence type="ECO:0000256" key="4">
    <source>
        <dbReference type="ARBA" id="ARBA00023125"/>
    </source>
</evidence>
<dbReference type="HAMAP" id="MF_01131">
    <property type="entry name" value="Rex"/>
    <property type="match status" value="1"/>
</dbReference>
<keyword evidence="2 6" id="KW-0678">Repressor</keyword>
<dbReference type="RefSeq" id="WP_245760489.1">
    <property type="nucleotide sequence ID" value="NZ_CAMIGK010000011.1"/>
</dbReference>
<name>A0A1I7MDH1_9MICC</name>
<dbReference type="InterPro" id="IPR022876">
    <property type="entry name" value="Tscrpt_rep_Rex"/>
</dbReference>
<dbReference type="NCBIfam" id="NF003996">
    <property type="entry name" value="PRK05472.2-5"/>
    <property type="match status" value="1"/>
</dbReference>
<dbReference type="GO" id="GO:0045892">
    <property type="term" value="P:negative regulation of DNA-templated transcription"/>
    <property type="evidence" value="ECO:0007669"/>
    <property type="project" value="InterPro"/>
</dbReference>
<dbReference type="InterPro" id="IPR009718">
    <property type="entry name" value="Rex_DNA-bd_C_dom"/>
</dbReference>
<reference evidence="8 9" key="1">
    <citation type="submission" date="2016-10" db="EMBL/GenBank/DDBJ databases">
        <authorList>
            <person name="de Groot N.N."/>
        </authorList>
    </citation>
    <scope>NUCLEOTIDE SEQUENCE [LARGE SCALE GENOMIC DNA]</scope>
    <source>
        <strain evidence="8 9">CGMCC 1.7054</strain>
    </source>
</reference>
<evidence type="ECO:0000313" key="9">
    <source>
        <dbReference type="Proteomes" id="UP000198881"/>
    </source>
</evidence>